<organism evidence="3 4">
    <name type="scientific">Bhargavaea beijingensis</name>
    <dbReference type="NCBI Taxonomy" id="426756"/>
    <lineage>
        <taxon>Bacteria</taxon>
        <taxon>Bacillati</taxon>
        <taxon>Bacillota</taxon>
        <taxon>Bacilli</taxon>
        <taxon>Bacillales</taxon>
        <taxon>Caryophanaceae</taxon>
        <taxon>Bhargavaea</taxon>
    </lineage>
</organism>
<dbReference type="PANTHER" id="PTHR42941:SF1">
    <property type="entry name" value="SLL1037 PROTEIN"/>
    <property type="match status" value="1"/>
</dbReference>
<gene>
    <name evidence="2" type="ORF">EJA12_01320</name>
    <name evidence="3" type="ORF">SAMN04488126_10657</name>
</gene>
<proteinExistence type="predicted"/>
<dbReference type="NCBIfam" id="TIGR02122">
    <property type="entry name" value="TRAP_TAXI"/>
    <property type="match status" value="1"/>
</dbReference>
<dbReference type="EMBL" id="FNAR01000006">
    <property type="protein sequence ID" value="SDE28705.1"/>
    <property type="molecule type" value="Genomic_DNA"/>
</dbReference>
<dbReference type="CDD" id="cd13567">
    <property type="entry name" value="PBP2_TtGluBP"/>
    <property type="match status" value="1"/>
</dbReference>
<accession>A0A1G7BR76</accession>
<protein>
    <submittedName>
        <fullName evidence="2">TAXI family TRAP transporter solute-binding subunit</fullName>
    </submittedName>
</protein>
<feature type="chain" id="PRO_5039141650" evidence="1">
    <location>
        <begin position="21"/>
        <end position="332"/>
    </location>
</feature>
<dbReference type="AlphaFoldDB" id="A0A1G7BR76"/>
<sequence length="332" mass="35068">MKKKFRFLAFIGIISLFMLAACGGGDNADGGDSGEGGKDKSNSDIKFLSILTGGTQGTYYPLGGSFAEFISDETGIKTTAESSQASAANMTALADDTAEIAFVQTDIAYYANKGELMFDGQAIDNVSALGALYPETIQLVTTEKSGIKSYDDLKGKKISVGAPGSGTYANAEQLLEIHGLTMDDIDEQNLDFGESTESLQSGQIDAAFITSGTPTGAVEGLNATTQVYIVPVEDAKADELIEKYPYYAKDTIASGTYGLTEDVPTVSVGAMLVIQNDIPDDVVYDITKAIYENTDKITHAKGELIKAEKGLEGIGIPVHAGAQKYFDEVNGK</sequence>
<dbReference type="Gene3D" id="3.40.190.10">
    <property type="entry name" value="Periplasmic binding protein-like II"/>
    <property type="match status" value="2"/>
</dbReference>
<name>A0A1G7BR76_9BACL</name>
<dbReference type="RefSeq" id="WP_092095970.1">
    <property type="nucleotide sequence ID" value="NZ_FNAR01000006.1"/>
</dbReference>
<reference evidence="2 5" key="2">
    <citation type="submission" date="2018-12" db="EMBL/GenBank/DDBJ databases">
        <title>Comparitive functional genomics of dry heat resistant strains isolated from the viking spacecraft.</title>
        <authorList>
            <person name="Seuylemezian A."/>
            <person name="Vaishampayan P."/>
        </authorList>
    </citation>
    <scope>NUCLEOTIDE SEQUENCE [LARGE SCALE GENOMIC DNA]</scope>
    <source>
        <strain evidence="2 5">M6-11</strain>
    </source>
</reference>
<dbReference type="PROSITE" id="PS51257">
    <property type="entry name" value="PROKAR_LIPOPROTEIN"/>
    <property type="match status" value="1"/>
</dbReference>
<dbReference type="PANTHER" id="PTHR42941">
    <property type="entry name" value="SLL1037 PROTEIN"/>
    <property type="match status" value="1"/>
</dbReference>
<evidence type="ECO:0000313" key="4">
    <source>
        <dbReference type="Proteomes" id="UP000198823"/>
    </source>
</evidence>
<evidence type="ECO:0000256" key="1">
    <source>
        <dbReference type="SAM" id="SignalP"/>
    </source>
</evidence>
<dbReference type="STRING" id="426756.SAMN04488126_10657"/>
<keyword evidence="1" id="KW-0732">Signal</keyword>
<dbReference type="EMBL" id="RWGW01000002">
    <property type="protein sequence ID" value="RSK36996.1"/>
    <property type="molecule type" value="Genomic_DNA"/>
</dbReference>
<evidence type="ECO:0000313" key="3">
    <source>
        <dbReference type="EMBL" id="SDE28705.1"/>
    </source>
</evidence>
<reference evidence="3 4" key="1">
    <citation type="submission" date="2016-10" db="EMBL/GenBank/DDBJ databases">
        <authorList>
            <person name="de Groot N.N."/>
        </authorList>
    </citation>
    <scope>NUCLEOTIDE SEQUENCE [LARGE SCALE GENOMIC DNA]</scope>
    <source>
        <strain evidence="3 4">CGMCC 1.6762</strain>
    </source>
</reference>
<dbReference type="SUPFAM" id="SSF53850">
    <property type="entry name" value="Periplasmic binding protein-like II"/>
    <property type="match status" value="1"/>
</dbReference>
<evidence type="ECO:0000313" key="5">
    <source>
        <dbReference type="Proteomes" id="UP000272481"/>
    </source>
</evidence>
<dbReference type="Pfam" id="PF16868">
    <property type="entry name" value="NMT1_3"/>
    <property type="match status" value="1"/>
</dbReference>
<dbReference type="InterPro" id="IPR011852">
    <property type="entry name" value="TRAP_TAXI"/>
</dbReference>
<dbReference type="Proteomes" id="UP000272481">
    <property type="component" value="Unassembled WGS sequence"/>
</dbReference>
<feature type="signal peptide" evidence="1">
    <location>
        <begin position="1"/>
        <end position="20"/>
    </location>
</feature>
<dbReference type="OrthoDB" id="9776669at2"/>
<evidence type="ECO:0000313" key="2">
    <source>
        <dbReference type="EMBL" id="RSK36996.1"/>
    </source>
</evidence>
<keyword evidence="5" id="KW-1185">Reference proteome</keyword>
<dbReference type="Proteomes" id="UP000198823">
    <property type="component" value="Unassembled WGS sequence"/>
</dbReference>